<gene>
    <name evidence="4" type="ORF">INF20_04295</name>
</gene>
<dbReference type="HAMAP" id="MF_01845">
    <property type="entry name" value="UPF0597"/>
    <property type="match status" value="1"/>
</dbReference>
<accession>A0ABR9QXA5</accession>
<dbReference type="PANTHER" id="PTHR30501:SF2">
    <property type="entry name" value="UPF0597 PROTEIN YHAM"/>
    <property type="match status" value="1"/>
</dbReference>
<evidence type="ECO:0000259" key="3">
    <source>
        <dbReference type="Pfam" id="PF03313"/>
    </source>
</evidence>
<evidence type="ECO:0000313" key="5">
    <source>
        <dbReference type="Proteomes" id="UP001516588"/>
    </source>
</evidence>
<evidence type="ECO:0000256" key="1">
    <source>
        <dbReference type="HAMAP-Rule" id="MF_01845"/>
    </source>
</evidence>
<keyword evidence="5" id="KW-1185">Reference proteome</keyword>
<feature type="transmembrane region" description="Helical" evidence="2">
    <location>
        <begin position="310"/>
        <end position="334"/>
    </location>
</feature>
<comment type="similarity">
    <text evidence="1">Belongs to the UPF0597 family.</text>
</comment>
<evidence type="ECO:0000256" key="2">
    <source>
        <dbReference type="SAM" id="Phobius"/>
    </source>
</evidence>
<dbReference type="Proteomes" id="UP001516588">
    <property type="component" value="Unassembled WGS sequence"/>
</dbReference>
<dbReference type="EMBL" id="JADCKA010000005">
    <property type="protein sequence ID" value="MBE5035503.1"/>
    <property type="molecule type" value="Genomic_DNA"/>
</dbReference>
<dbReference type="PANTHER" id="PTHR30501">
    <property type="entry name" value="UPF0597 PROTEIN YHAM"/>
    <property type="match status" value="1"/>
</dbReference>
<evidence type="ECO:0000313" key="4">
    <source>
        <dbReference type="EMBL" id="MBE5035503.1"/>
    </source>
</evidence>
<name>A0ABR9QXA5_9FIRM</name>
<protein>
    <recommendedName>
        <fullName evidence="1">UPF0597 protein INF20_04295</fullName>
    </recommendedName>
</protein>
<keyword evidence="2" id="KW-1133">Transmembrane helix</keyword>
<feature type="domain" description="Serine dehydratase-like alpha subunit" evidence="3">
    <location>
        <begin position="151"/>
        <end position="422"/>
    </location>
</feature>
<sequence length="432" mass="45370">MDHKLICDILNSEMVVATGCTEPAAIALTAATARTHLEGKVSKVKVSASVNMIKNAMSAGIPGTEYMGMDYAAALGATGGDVSRGLQVVDHASKEAIEEAAALVHSGNVEMSKSENPEKLYIDVTLESETGHTARAIIASAHTNVIYEEKDGEVISQHDVGTLVEGVPAEKIIETLSIETIYNFVNELDREKDDLHMIENAIAINSKISEVGLEGTYGLNIGKNIARAREKGYIGDDLVTRAMEATSAGADARMAGANVPVVTNSGSGNQGITATVSVLSAAKTLGADEDKTFRAVTLSNLIGIHIHARFGLLSALCGATVAGTGAACGIVYLLGGGVEEMKYAVNNMMGDVTGMMCDGAKADCALKISTCINAACHCAFMAMDHVYVKNTDGIVETDAEKTIINFTELGNKGSQVMDNLILDIMLNKEGRY</sequence>
<proteinExistence type="inferred from homology"/>
<organism evidence="4 5">
    <name type="scientific">Gallibacter intestinalis</name>
    <dbReference type="NCBI Taxonomy" id="2779356"/>
    <lineage>
        <taxon>Bacteria</taxon>
        <taxon>Bacillati</taxon>
        <taxon>Bacillota</taxon>
        <taxon>Clostridia</taxon>
        <taxon>Eubacteriales</taxon>
        <taxon>Eubacteriaceae</taxon>
        <taxon>Gallibacter</taxon>
    </lineage>
</organism>
<keyword evidence="2" id="KW-0472">Membrane</keyword>
<dbReference type="RefSeq" id="WP_226385149.1">
    <property type="nucleotide sequence ID" value="NZ_JADCKA010000005.1"/>
</dbReference>
<keyword evidence="2" id="KW-0812">Transmembrane</keyword>
<dbReference type="InterPro" id="IPR005130">
    <property type="entry name" value="Ser_deHydtase-like_asu"/>
</dbReference>
<dbReference type="PIRSF" id="PIRSF006054">
    <property type="entry name" value="UCP006054"/>
    <property type="match status" value="1"/>
</dbReference>
<comment type="caution">
    <text evidence="4">The sequence shown here is derived from an EMBL/GenBank/DDBJ whole genome shotgun (WGS) entry which is preliminary data.</text>
</comment>
<dbReference type="InterPro" id="IPR021144">
    <property type="entry name" value="UPF0597"/>
</dbReference>
<dbReference type="Pfam" id="PF03313">
    <property type="entry name" value="SDH_alpha"/>
    <property type="match status" value="1"/>
</dbReference>
<reference evidence="4 5" key="1">
    <citation type="submission" date="2020-10" db="EMBL/GenBank/DDBJ databases">
        <title>ChiBAC.</title>
        <authorList>
            <person name="Zenner C."/>
            <person name="Hitch T.C.A."/>
            <person name="Clavel T."/>
        </authorList>
    </citation>
    <scope>NUCLEOTIDE SEQUENCE [LARGE SCALE GENOMIC DNA]</scope>
    <source>
        <strain evidence="4 5">DSM 108706</strain>
    </source>
</reference>